<dbReference type="PANTHER" id="PTHR12608:SF6">
    <property type="entry name" value="PROTEIN PAM71, CHLOROPLASTIC"/>
    <property type="match status" value="1"/>
</dbReference>
<evidence type="ECO:0000256" key="3">
    <source>
        <dbReference type="ARBA" id="ARBA00022692"/>
    </source>
</evidence>
<dbReference type="GO" id="GO:0009535">
    <property type="term" value="C:chloroplast thylakoid membrane"/>
    <property type="evidence" value="ECO:0007669"/>
    <property type="project" value="TreeGrafter"/>
</dbReference>
<dbReference type="GO" id="GO:0032472">
    <property type="term" value="P:Golgi calcium ion transport"/>
    <property type="evidence" value="ECO:0007669"/>
    <property type="project" value="TreeGrafter"/>
</dbReference>
<evidence type="ECO:0000256" key="4">
    <source>
        <dbReference type="ARBA" id="ARBA00022989"/>
    </source>
</evidence>
<dbReference type="GO" id="GO:0005384">
    <property type="term" value="F:manganese ion transmembrane transporter activity"/>
    <property type="evidence" value="ECO:0007669"/>
    <property type="project" value="TreeGrafter"/>
</dbReference>
<reference evidence="7 8" key="1">
    <citation type="journal article" date="2019" name="Plant Biotechnol. J.">
        <title>The red bayberry genome and genetic basis of sex determination.</title>
        <authorList>
            <person name="Jia H.M."/>
            <person name="Jia H.J."/>
            <person name="Cai Q.L."/>
            <person name="Wang Y."/>
            <person name="Zhao H.B."/>
            <person name="Yang W.F."/>
            <person name="Wang G.Y."/>
            <person name="Li Y.H."/>
            <person name="Zhan D.L."/>
            <person name="Shen Y.T."/>
            <person name="Niu Q.F."/>
            <person name="Chang L."/>
            <person name="Qiu J."/>
            <person name="Zhao L."/>
            <person name="Xie H.B."/>
            <person name="Fu W.Y."/>
            <person name="Jin J."/>
            <person name="Li X.W."/>
            <person name="Jiao Y."/>
            <person name="Zhou C.C."/>
            <person name="Tu T."/>
            <person name="Chai C.Y."/>
            <person name="Gao J.L."/>
            <person name="Fan L.J."/>
            <person name="van de Weg E."/>
            <person name="Wang J.Y."/>
            <person name="Gao Z.S."/>
        </authorList>
    </citation>
    <scope>NUCLEOTIDE SEQUENCE [LARGE SCALE GENOMIC DNA]</scope>
    <source>
        <tissue evidence="7">Leaves</tissue>
    </source>
</reference>
<sequence length="133" mass="14712">MLFFAFSFAFIVFKFNIQGVFVHAFKVESEILNSLDAVLMLSIDHRFGETDLPIDDIAAVFLLLYFGVSTLLDATSSDSPKAKDEQKEVELAVSKFSRNGAGILSTANTTISTFFLVFVAEWGDKSFFSTIGE</sequence>
<dbReference type="GO" id="GO:0032468">
    <property type="term" value="P:Golgi calcium ion homeostasis"/>
    <property type="evidence" value="ECO:0007669"/>
    <property type="project" value="TreeGrafter"/>
</dbReference>
<dbReference type="GO" id="GO:0015085">
    <property type="term" value="F:calcium ion transmembrane transporter activity"/>
    <property type="evidence" value="ECO:0007669"/>
    <property type="project" value="TreeGrafter"/>
</dbReference>
<dbReference type="AlphaFoldDB" id="A0A6A1VV62"/>
<comment type="subcellular location">
    <subcellularLocation>
        <location evidence="1">Membrane</location>
        <topology evidence="1">Multi-pass membrane protein</topology>
    </subcellularLocation>
</comment>
<evidence type="ECO:0000313" key="7">
    <source>
        <dbReference type="EMBL" id="KAB1215807.1"/>
    </source>
</evidence>
<dbReference type="Proteomes" id="UP000516437">
    <property type="component" value="Chromosome 4"/>
</dbReference>
<dbReference type="PANTHER" id="PTHR12608">
    <property type="entry name" value="TRANSMEMBRANE PROTEIN HTP-1 RELATED"/>
    <property type="match status" value="1"/>
</dbReference>
<feature type="chain" id="PRO_5035853499" evidence="6">
    <location>
        <begin position="25"/>
        <end position="133"/>
    </location>
</feature>
<keyword evidence="5" id="KW-0472">Membrane</keyword>
<evidence type="ECO:0000256" key="5">
    <source>
        <dbReference type="ARBA" id="ARBA00023136"/>
    </source>
</evidence>
<dbReference type="EMBL" id="RXIC02000022">
    <property type="protein sequence ID" value="KAB1215807.1"/>
    <property type="molecule type" value="Genomic_DNA"/>
</dbReference>
<name>A0A6A1VV62_9ROSI</name>
<keyword evidence="3" id="KW-0812">Transmembrane</keyword>
<comment type="similarity">
    <text evidence="2">Belongs to the GDT1 family.</text>
</comment>
<comment type="caution">
    <text evidence="7">The sequence shown here is derived from an EMBL/GenBank/DDBJ whole genome shotgun (WGS) entry which is preliminary data.</text>
</comment>
<evidence type="ECO:0000256" key="6">
    <source>
        <dbReference type="SAM" id="SignalP"/>
    </source>
</evidence>
<keyword evidence="8" id="KW-1185">Reference proteome</keyword>
<accession>A0A6A1VV62</accession>
<dbReference type="GO" id="GO:0005794">
    <property type="term" value="C:Golgi apparatus"/>
    <property type="evidence" value="ECO:0007669"/>
    <property type="project" value="TreeGrafter"/>
</dbReference>
<evidence type="ECO:0000256" key="2">
    <source>
        <dbReference type="ARBA" id="ARBA00009190"/>
    </source>
</evidence>
<evidence type="ECO:0000256" key="1">
    <source>
        <dbReference type="ARBA" id="ARBA00004141"/>
    </source>
</evidence>
<gene>
    <name evidence="7" type="ORF">CJ030_MR4G010902</name>
</gene>
<organism evidence="7 8">
    <name type="scientific">Morella rubra</name>
    <name type="common">Chinese bayberry</name>
    <dbReference type="NCBI Taxonomy" id="262757"/>
    <lineage>
        <taxon>Eukaryota</taxon>
        <taxon>Viridiplantae</taxon>
        <taxon>Streptophyta</taxon>
        <taxon>Embryophyta</taxon>
        <taxon>Tracheophyta</taxon>
        <taxon>Spermatophyta</taxon>
        <taxon>Magnoliopsida</taxon>
        <taxon>eudicotyledons</taxon>
        <taxon>Gunneridae</taxon>
        <taxon>Pentapetalae</taxon>
        <taxon>rosids</taxon>
        <taxon>fabids</taxon>
        <taxon>Fagales</taxon>
        <taxon>Myricaceae</taxon>
        <taxon>Morella</taxon>
    </lineage>
</organism>
<protein>
    <submittedName>
        <fullName evidence="7">GDT1-like protein 1, chloroplastic</fullName>
    </submittedName>
</protein>
<dbReference type="InterPro" id="IPR001727">
    <property type="entry name" value="GDT1-like"/>
</dbReference>
<proteinExistence type="inferred from homology"/>
<dbReference type="OrthoDB" id="1734573at2759"/>
<evidence type="ECO:0000313" key="8">
    <source>
        <dbReference type="Proteomes" id="UP000516437"/>
    </source>
</evidence>
<keyword evidence="6" id="KW-0732">Signal</keyword>
<feature type="signal peptide" evidence="6">
    <location>
        <begin position="1"/>
        <end position="24"/>
    </location>
</feature>
<keyword evidence="4" id="KW-1133">Transmembrane helix</keyword>